<dbReference type="WBParaSite" id="TCONS_00003949.p1">
    <property type="protein sequence ID" value="TCONS_00003949.p1"/>
    <property type="gene ID" value="XLOC_000739"/>
</dbReference>
<reference evidence="3" key="1">
    <citation type="submission" date="2024-02" db="UniProtKB">
        <authorList>
            <consortium name="WormBaseParasite"/>
        </authorList>
    </citation>
    <scope>IDENTIFICATION</scope>
</reference>
<organism evidence="2 3">
    <name type="scientific">Strongyloides stercoralis</name>
    <name type="common">Threadworm</name>
    <dbReference type="NCBI Taxonomy" id="6248"/>
    <lineage>
        <taxon>Eukaryota</taxon>
        <taxon>Metazoa</taxon>
        <taxon>Ecdysozoa</taxon>
        <taxon>Nematoda</taxon>
        <taxon>Chromadorea</taxon>
        <taxon>Rhabditida</taxon>
        <taxon>Tylenchina</taxon>
        <taxon>Panagrolaimomorpha</taxon>
        <taxon>Strongyloidoidea</taxon>
        <taxon>Strongyloididae</taxon>
        <taxon>Strongyloides</taxon>
    </lineage>
</organism>
<evidence type="ECO:0000256" key="1">
    <source>
        <dbReference type="SAM" id="Phobius"/>
    </source>
</evidence>
<keyword evidence="1" id="KW-0472">Membrane</keyword>
<proteinExistence type="predicted"/>
<sequence length="1023" mass="118982">ISPILYTSMNILTNIKKIGKSKYIINLSSYKISYNIDIEMKKKNYYFLKINIINDKQKFNKSWNFNENINKKKVNWKWYNIMAKKIYTFYIRLNLSILKFIPNIVMDVKSFLFYDNNDFLSLDMHQKIIFHVKINEKQVLTTSFYAPTKEQFNQSKSMKMIVYVVSKEVNFYNELFFIEKDNYFTDIAKLSNYFTSIIIYNNINNYRIDKHTILFLFLPPTDILYNTFKFKLSKVLLYKKWYKKTLITQLKLRNKYKYVQKLLKINCLLFEEVILLNNTYILELQTTLNNNLCGYWLKKDNLLLFKDGIKTIYKNRNIFYKEKSKINKISTILFSIKCNNKKLFSVIIQIPCLYNISINGKFMFFIHKNIKNKTKIIEKIIYTIKKNICIKKFFDILLKLRIVKRKFYDKMVVDNTIKVKVYMDLLIKLTEDKSLLTLNIFKPNEFKKSLSPPNKVIRKRIKRNTIMPENTMINGNLSGSGANTILVAYDVLLNKNQDIADVYLQNIDEIIKIFCNDTNIEDERKATGGLYTFIQTQILMANNNSIIYNNMTMAGSDRIMFSLNKDFYNLTYQYDCGINSNIMCEKICIGTSLIGIDGIDVNVYLRQRLFSTNNLLASYNNLVSDLRQVNIIDPLSGLLLNIPPYTIWSAQIPLNNYSSSNYYSCMLYIKSSWDSFNLCTTNDYAYLIENTTKSSINCTCSKNGIIGVFQIPPPKPQPYSIYQEILLLFKLSSPIKCDPIKLSKFFSSLSSFISISSKRFIKEQCSINKINDTISIILRPIMIDNDQSNAYIIQSIQRLINSPDGLKFDDKIKILSVYPNVINRNLTNDGNAKQVRITIDKKYEDVVFNNTLIINMWIKEIGNSLGVSQYRIKNPQIFKDIIFQFTITIPFEGEISLIGQILSAEELSQILLEQTTYGELILKDLHDEILPIKKMKESDIIDLIVLYQASTLLIILGSIVGGLLLITIFGILGLVIIKIRNDHLVTAARNDGVVTVNLNNMSRTTVTPSPQTVFVDQNSIVIY</sequence>
<protein>
    <submittedName>
        <fullName evidence="3">GPS domain-containing protein</fullName>
    </submittedName>
</protein>
<name>A0AAF5D0Z2_STRER</name>
<keyword evidence="1" id="KW-1133">Transmembrane helix</keyword>
<keyword evidence="1" id="KW-0812">Transmembrane</keyword>
<evidence type="ECO:0000313" key="3">
    <source>
        <dbReference type="WBParaSite" id="TCONS_00003949.p1"/>
    </source>
</evidence>
<keyword evidence="2" id="KW-1185">Reference proteome</keyword>
<accession>A0AAF5D0Z2</accession>
<dbReference type="Proteomes" id="UP000035681">
    <property type="component" value="Unplaced"/>
</dbReference>
<feature type="transmembrane region" description="Helical" evidence="1">
    <location>
        <begin position="952"/>
        <end position="977"/>
    </location>
</feature>
<dbReference type="AlphaFoldDB" id="A0AAF5D0Z2"/>
<evidence type="ECO:0000313" key="2">
    <source>
        <dbReference type="Proteomes" id="UP000035681"/>
    </source>
</evidence>